<feature type="compositionally biased region" description="Basic residues" evidence="1">
    <location>
        <begin position="10"/>
        <end position="19"/>
    </location>
</feature>
<evidence type="ECO:0000256" key="1">
    <source>
        <dbReference type="SAM" id="MobiDB-lite"/>
    </source>
</evidence>
<accession>A0A8X6RW78</accession>
<protein>
    <submittedName>
        <fullName evidence="2">Uncharacterized protein</fullName>
    </submittedName>
</protein>
<organism evidence="2 3">
    <name type="scientific">Trichonephila clavipes</name>
    <name type="common">Golden silk orbweaver</name>
    <name type="synonym">Nephila clavipes</name>
    <dbReference type="NCBI Taxonomy" id="2585209"/>
    <lineage>
        <taxon>Eukaryota</taxon>
        <taxon>Metazoa</taxon>
        <taxon>Ecdysozoa</taxon>
        <taxon>Arthropoda</taxon>
        <taxon>Chelicerata</taxon>
        <taxon>Arachnida</taxon>
        <taxon>Araneae</taxon>
        <taxon>Araneomorphae</taxon>
        <taxon>Entelegynae</taxon>
        <taxon>Araneoidea</taxon>
        <taxon>Nephilidae</taxon>
        <taxon>Trichonephila</taxon>
    </lineage>
</organism>
<comment type="caution">
    <text evidence="2">The sequence shown here is derived from an EMBL/GenBank/DDBJ whole genome shotgun (WGS) entry which is preliminary data.</text>
</comment>
<reference evidence="2" key="1">
    <citation type="submission" date="2020-08" db="EMBL/GenBank/DDBJ databases">
        <title>Multicomponent nature underlies the extraordinary mechanical properties of spider dragline silk.</title>
        <authorList>
            <person name="Kono N."/>
            <person name="Nakamura H."/>
            <person name="Mori M."/>
            <person name="Yoshida Y."/>
            <person name="Ohtoshi R."/>
            <person name="Malay A.D."/>
            <person name="Moran D.A.P."/>
            <person name="Tomita M."/>
            <person name="Numata K."/>
            <person name="Arakawa K."/>
        </authorList>
    </citation>
    <scope>NUCLEOTIDE SEQUENCE</scope>
</reference>
<dbReference type="Proteomes" id="UP000887159">
    <property type="component" value="Unassembled WGS sequence"/>
</dbReference>
<evidence type="ECO:0000313" key="3">
    <source>
        <dbReference type="Proteomes" id="UP000887159"/>
    </source>
</evidence>
<feature type="compositionally biased region" description="Low complexity" evidence="1">
    <location>
        <begin position="50"/>
        <end position="60"/>
    </location>
</feature>
<sequence length="109" mass="12196">MPSTSGYNLRPRRGTKVKSRPANEKRTQPGGSREKQQYTPHGEEQRRSSSRNSRSRSGQQQERKGGANSNGSLSLEVLAGEFNYKTEKSGPKKANPFQPNPETKREHAN</sequence>
<dbReference type="AlphaFoldDB" id="A0A8X6RW78"/>
<dbReference type="EMBL" id="BMAU01021232">
    <property type="protein sequence ID" value="GFY02234.1"/>
    <property type="molecule type" value="Genomic_DNA"/>
</dbReference>
<feature type="region of interest" description="Disordered" evidence="1">
    <location>
        <begin position="1"/>
        <end position="109"/>
    </location>
</feature>
<name>A0A8X6RW78_TRICX</name>
<keyword evidence="3" id="KW-1185">Reference proteome</keyword>
<feature type="compositionally biased region" description="Basic and acidic residues" evidence="1">
    <location>
        <begin position="21"/>
        <end position="47"/>
    </location>
</feature>
<proteinExistence type="predicted"/>
<evidence type="ECO:0000313" key="2">
    <source>
        <dbReference type="EMBL" id="GFY02234.1"/>
    </source>
</evidence>
<gene>
    <name evidence="2" type="ORF">TNCV_5100931</name>
</gene>